<sequence>MCCGDKHGFGDGPSNAGVRRLGVGENCGCHEPGHHSVASHHGSGLFGGRETCCCGHPHPSQEERISMLEKYRERLKNELEGVEEELMRLNELTKD</sequence>
<comment type="caution">
    <text evidence="2">The sequence shown here is derived from an EMBL/GenBank/DDBJ whole genome shotgun (WGS) entry which is preliminary data.</text>
</comment>
<dbReference type="EMBL" id="LGHB01000002">
    <property type="protein sequence ID" value="KUK97455.1"/>
    <property type="molecule type" value="Genomic_DNA"/>
</dbReference>
<protein>
    <submittedName>
        <fullName evidence="2">Uncharacterized protein</fullName>
    </submittedName>
</protein>
<evidence type="ECO:0000313" key="2">
    <source>
        <dbReference type="EMBL" id="KUK45069.1"/>
    </source>
</evidence>
<dbReference type="Proteomes" id="UP000057043">
    <property type="component" value="Unassembled WGS sequence"/>
</dbReference>
<dbReference type="Proteomes" id="UP000053961">
    <property type="component" value="Unassembled WGS sequence"/>
</dbReference>
<evidence type="ECO:0000256" key="1">
    <source>
        <dbReference type="SAM" id="Coils"/>
    </source>
</evidence>
<accession>A0A101FVB3</accession>
<gene>
    <name evidence="2" type="ORF">XD72_0473</name>
    <name evidence="3" type="ORF">XE07_0285</name>
</gene>
<proteinExistence type="predicted"/>
<keyword evidence="1" id="KW-0175">Coiled coil</keyword>
<evidence type="ECO:0000313" key="4">
    <source>
        <dbReference type="Proteomes" id="UP000057043"/>
    </source>
</evidence>
<feature type="coiled-coil region" evidence="1">
    <location>
        <begin position="65"/>
        <end position="92"/>
    </location>
</feature>
<dbReference type="EMBL" id="LGFT01000008">
    <property type="protein sequence ID" value="KUK45069.1"/>
    <property type="molecule type" value="Genomic_DNA"/>
</dbReference>
<organism evidence="2 4">
    <name type="scientific">Methanothrix harundinacea</name>
    <dbReference type="NCBI Taxonomy" id="301375"/>
    <lineage>
        <taxon>Archaea</taxon>
        <taxon>Methanobacteriati</taxon>
        <taxon>Methanobacteriota</taxon>
        <taxon>Stenosarchaea group</taxon>
        <taxon>Methanomicrobia</taxon>
        <taxon>Methanotrichales</taxon>
        <taxon>Methanotrichaceae</taxon>
        <taxon>Methanothrix</taxon>
    </lineage>
</organism>
<reference evidence="2 4" key="2">
    <citation type="journal article" date="2015" name="MBio">
        <title>Genome-Resolved Metagenomic Analysis Reveals Roles for Candidate Phyla and Other Microbial Community Members in Biogeochemical Transformations in Oil Reservoirs.</title>
        <authorList>
            <person name="Hu P."/>
            <person name="Tom L."/>
            <person name="Singh A."/>
            <person name="Thomas B.C."/>
            <person name="Baker B.J."/>
            <person name="Piceno Y.M."/>
            <person name="Andersen G.L."/>
            <person name="Banfield J.F."/>
        </authorList>
    </citation>
    <scope>NUCLEOTIDE SEQUENCE [LARGE SCALE GENOMIC DNA]</scope>
    <source>
        <strain evidence="2">57_489</strain>
    </source>
</reference>
<evidence type="ECO:0000313" key="3">
    <source>
        <dbReference type="EMBL" id="KUK97455.1"/>
    </source>
</evidence>
<name>A0A101FVB3_9EURY</name>
<dbReference type="PATRIC" id="fig|301375.6.peg.1848"/>
<reference evidence="3" key="1">
    <citation type="journal article" date="2015" name="MBio">
        <title>Genome-resolved metagenomic analysis reveals roles for candidate phyla and other microbial community members in biogeochemical transformations in oil reservoirs.</title>
        <authorList>
            <person name="Hu P."/>
            <person name="Tom L."/>
            <person name="Singh A."/>
            <person name="Thomas B.C."/>
            <person name="Baker B.J."/>
            <person name="Piceno Y.M."/>
            <person name="Andersen G.L."/>
            <person name="Banfield J.F."/>
        </authorList>
    </citation>
    <scope>NUCLEOTIDE SEQUENCE [LARGE SCALE GENOMIC DNA]</scope>
    <source>
        <strain evidence="3">56_747</strain>
    </source>
</reference>
<dbReference type="AlphaFoldDB" id="A0A101FVB3"/>